<keyword evidence="1" id="KW-0812">Transmembrane</keyword>
<dbReference type="KEGG" id="elux:BTN50_0409"/>
<organism evidence="2 3">
    <name type="scientific">Candidatus Enterovibrio altilux</name>
    <dbReference type="NCBI Taxonomy" id="1927128"/>
    <lineage>
        <taxon>Bacteria</taxon>
        <taxon>Pseudomonadati</taxon>
        <taxon>Pseudomonadota</taxon>
        <taxon>Gammaproteobacteria</taxon>
        <taxon>Vibrionales</taxon>
        <taxon>Vibrionaceae</taxon>
        <taxon>Enterovibrio</taxon>
    </lineage>
</organism>
<feature type="transmembrane region" description="Helical" evidence="1">
    <location>
        <begin position="15"/>
        <end position="34"/>
    </location>
</feature>
<keyword evidence="3" id="KW-1185">Reference proteome</keyword>
<evidence type="ECO:0000313" key="3">
    <source>
        <dbReference type="Proteomes" id="UP000218160"/>
    </source>
</evidence>
<sequence length="37" mass="4000">MSKLGNISPPGPFNALNPAAIILCLVMPTTNYNLHYI</sequence>
<proteinExistence type="predicted"/>
<dbReference type="EMBL" id="CP020660">
    <property type="protein sequence ID" value="ATF08940.1"/>
    <property type="molecule type" value="Genomic_DNA"/>
</dbReference>
<keyword evidence="1" id="KW-1133">Transmembrane helix</keyword>
<evidence type="ECO:0000313" key="2">
    <source>
        <dbReference type="EMBL" id="ATF08940.1"/>
    </source>
</evidence>
<gene>
    <name evidence="2" type="ORF">BTN50_0409</name>
</gene>
<protein>
    <submittedName>
        <fullName evidence="2">Uncharacterized protein</fullName>
    </submittedName>
</protein>
<accession>A0A291B7H4</accession>
<dbReference type="Proteomes" id="UP000218160">
    <property type="component" value="Chromosome 1"/>
</dbReference>
<evidence type="ECO:0000256" key="1">
    <source>
        <dbReference type="SAM" id="Phobius"/>
    </source>
</evidence>
<reference evidence="3" key="1">
    <citation type="submission" date="2017-04" db="EMBL/GenBank/DDBJ databases">
        <title>Genome evolution of the luminous symbionts of deep sea anglerfish.</title>
        <authorList>
            <person name="Hendry T.A."/>
        </authorList>
    </citation>
    <scope>NUCLEOTIDE SEQUENCE [LARGE SCALE GENOMIC DNA]</scope>
</reference>
<dbReference type="AlphaFoldDB" id="A0A291B7H4"/>
<name>A0A291B7H4_9GAMM</name>
<keyword evidence="1" id="KW-0472">Membrane</keyword>